<evidence type="ECO:0000313" key="2">
    <source>
        <dbReference type="EMBL" id="NEU99568.1"/>
    </source>
</evidence>
<gene>
    <name evidence="2" type="ORF">FNJ47_28010</name>
</gene>
<reference evidence="2 3" key="1">
    <citation type="journal article" date="2020" name="Arch. Microbiol.">
        <title>Bradyrhizobium uaiense sp. nov., a new highly efficient cowpea symbiont.</title>
        <authorList>
            <person name="Cabral Michel D."/>
            <person name="Azarias Guimaraes A."/>
            <person name="Martins da Costa E."/>
            <person name="Soares de Carvalho T."/>
            <person name="Balsanelli E."/>
            <person name="Willems A."/>
            <person name="Maltempi de Souza E."/>
            <person name="de Souza Moreira F.M."/>
        </authorList>
    </citation>
    <scope>NUCLEOTIDE SEQUENCE [LARGE SCALE GENOMIC DNA]</scope>
    <source>
        <strain evidence="2 3">UFLA 03-164</strain>
    </source>
</reference>
<keyword evidence="3" id="KW-1185">Reference proteome</keyword>
<comment type="caution">
    <text evidence="2">The sequence shown here is derived from an EMBL/GenBank/DDBJ whole genome shotgun (WGS) entry which is preliminary data.</text>
</comment>
<accession>A0A6P1BMH3</accession>
<feature type="transmembrane region" description="Helical" evidence="1">
    <location>
        <begin position="30"/>
        <end position="50"/>
    </location>
</feature>
<feature type="transmembrane region" description="Helical" evidence="1">
    <location>
        <begin position="62"/>
        <end position="84"/>
    </location>
</feature>
<proteinExistence type="predicted"/>
<keyword evidence="1" id="KW-1133">Transmembrane helix</keyword>
<feature type="transmembrane region" description="Helical" evidence="1">
    <location>
        <begin position="7"/>
        <end position="24"/>
    </location>
</feature>
<dbReference type="AlphaFoldDB" id="A0A6P1BMH3"/>
<evidence type="ECO:0000313" key="3">
    <source>
        <dbReference type="Proteomes" id="UP000468531"/>
    </source>
</evidence>
<organism evidence="2 3">
    <name type="scientific">Bradyrhizobium uaiense</name>
    <dbReference type="NCBI Taxonomy" id="2594946"/>
    <lineage>
        <taxon>Bacteria</taxon>
        <taxon>Pseudomonadati</taxon>
        <taxon>Pseudomonadota</taxon>
        <taxon>Alphaproteobacteria</taxon>
        <taxon>Hyphomicrobiales</taxon>
        <taxon>Nitrobacteraceae</taxon>
        <taxon>Bradyrhizobium</taxon>
    </lineage>
</organism>
<dbReference type="RefSeq" id="WP_163158897.1">
    <property type="nucleotide sequence ID" value="NZ_VKHP01000136.1"/>
</dbReference>
<dbReference type="EMBL" id="VKHP01000136">
    <property type="protein sequence ID" value="NEU99568.1"/>
    <property type="molecule type" value="Genomic_DNA"/>
</dbReference>
<evidence type="ECO:0000256" key="1">
    <source>
        <dbReference type="SAM" id="Phobius"/>
    </source>
</evidence>
<keyword evidence="1" id="KW-0472">Membrane</keyword>
<sequence>MREKSSLTYIEALIAAGFVVYLTWDQSWGLPPACIALMLGVLVYFAYLCLMRRLVRLHQNTYEWVATILAVAWAVLAYFATAALQAGFAHQIPASLLAHLWPWIAAVAAFIGALASKVRFMDDVREYVLGRRARWDNQQWLEEDAGF</sequence>
<dbReference type="Proteomes" id="UP000468531">
    <property type="component" value="Unassembled WGS sequence"/>
</dbReference>
<protein>
    <submittedName>
        <fullName evidence="2">Uncharacterized protein</fullName>
    </submittedName>
</protein>
<feature type="transmembrane region" description="Helical" evidence="1">
    <location>
        <begin position="96"/>
        <end position="115"/>
    </location>
</feature>
<name>A0A6P1BMH3_9BRAD</name>
<keyword evidence="1" id="KW-0812">Transmembrane</keyword>